<dbReference type="InterPro" id="IPR013977">
    <property type="entry name" value="GcvT_C"/>
</dbReference>
<feature type="domain" description="GCVT N-terminal" evidence="4">
    <location>
        <begin position="425"/>
        <end position="701"/>
    </location>
</feature>
<dbReference type="AlphaFoldDB" id="A0A4R6WL53"/>
<name>A0A4R6WL53_9PROT</name>
<feature type="domain" description="FAD dependent oxidoreductase" evidence="3">
    <location>
        <begin position="8"/>
        <end position="365"/>
    </location>
</feature>
<evidence type="ECO:0000256" key="1">
    <source>
        <dbReference type="ARBA" id="ARBA00008609"/>
    </source>
</evidence>
<organism evidence="7 8">
    <name type="scientific">Dongia mobilis</name>
    <dbReference type="NCBI Taxonomy" id="578943"/>
    <lineage>
        <taxon>Bacteria</taxon>
        <taxon>Pseudomonadati</taxon>
        <taxon>Pseudomonadota</taxon>
        <taxon>Alphaproteobacteria</taxon>
        <taxon>Rhodospirillales</taxon>
        <taxon>Dongiaceae</taxon>
        <taxon>Dongia</taxon>
    </lineage>
</organism>
<dbReference type="PANTHER" id="PTHR43757:SF15">
    <property type="entry name" value="PYRUVATE DEHYDROGENASE PHOSPHATASE REGULATORY SUBUNIT, MITOCHONDRIAL-LIKE"/>
    <property type="match status" value="1"/>
</dbReference>
<evidence type="ECO:0000259" key="5">
    <source>
        <dbReference type="Pfam" id="PF08669"/>
    </source>
</evidence>
<dbReference type="EMBL" id="SNYW01000013">
    <property type="protein sequence ID" value="TDQ78573.1"/>
    <property type="molecule type" value="Genomic_DNA"/>
</dbReference>
<gene>
    <name evidence="7" type="ORF">A8950_3629</name>
</gene>
<dbReference type="Proteomes" id="UP000295783">
    <property type="component" value="Unassembled WGS sequence"/>
</dbReference>
<reference evidence="7 8" key="1">
    <citation type="submission" date="2019-03" db="EMBL/GenBank/DDBJ databases">
        <title>Genomic Encyclopedia of Type Strains, Phase III (KMG-III): the genomes of soil and plant-associated and newly described type strains.</title>
        <authorList>
            <person name="Whitman W."/>
        </authorList>
    </citation>
    <scope>NUCLEOTIDE SEQUENCE [LARGE SCALE GENOMIC DNA]</scope>
    <source>
        <strain evidence="7 8">CGMCC 1.7660</strain>
    </source>
</reference>
<feature type="domain" description="FAD dependent oxidoreductase central" evidence="6">
    <location>
        <begin position="368"/>
        <end position="422"/>
    </location>
</feature>
<dbReference type="InterPro" id="IPR036188">
    <property type="entry name" value="FAD/NAD-bd_sf"/>
</dbReference>
<dbReference type="InterPro" id="IPR032503">
    <property type="entry name" value="FAO_M"/>
</dbReference>
<protein>
    <submittedName>
        <fullName evidence="7">4-methylaminobutanoate oxidase (Formaldehyde-forming)</fullName>
    </submittedName>
</protein>
<dbReference type="InterPro" id="IPR028896">
    <property type="entry name" value="GcvT/YgfZ/DmdA"/>
</dbReference>
<dbReference type="SUPFAM" id="SSF103025">
    <property type="entry name" value="Folate-binding domain"/>
    <property type="match status" value="1"/>
</dbReference>
<dbReference type="RefSeq" id="WP_133615057.1">
    <property type="nucleotide sequence ID" value="NZ_SNYW01000013.1"/>
</dbReference>
<comment type="similarity">
    <text evidence="1">Belongs to the GcvT family.</text>
</comment>
<dbReference type="InterPro" id="IPR029043">
    <property type="entry name" value="GcvT/YgfZ_C"/>
</dbReference>
<dbReference type="GO" id="GO:0016491">
    <property type="term" value="F:oxidoreductase activity"/>
    <property type="evidence" value="ECO:0007669"/>
    <property type="project" value="UniProtKB-KW"/>
</dbReference>
<keyword evidence="2" id="KW-0560">Oxidoreductase</keyword>
<dbReference type="InterPro" id="IPR027266">
    <property type="entry name" value="TrmE/GcvT-like"/>
</dbReference>
<dbReference type="Pfam" id="PF01571">
    <property type="entry name" value="GCV_T"/>
    <property type="match status" value="1"/>
</dbReference>
<evidence type="ECO:0000259" key="6">
    <source>
        <dbReference type="Pfam" id="PF16350"/>
    </source>
</evidence>
<comment type="caution">
    <text evidence="7">The sequence shown here is derived from an EMBL/GenBank/DDBJ whole genome shotgun (WGS) entry which is preliminary data.</text>
</comment>
<dbReference type="Gene3D" id="2.40.30.110">
    <property type="entry name" value="Aminomethyltransferase beta-barrel domains"/>
    <property type="match status" value="1"/>
</dbReference>
<dbReference type="InterPro" id="IPR006076">
    <property type="entry name" value="FAD-dep_OxRdtase"/>
</dbReference>
<dbReference type="Gene3D" id="3.30.9.10">
    <property type="entry name" value="D-Amino Acid Oxidase, subunit A, domain 2"/>
    <property type="match status" value="1"/>
</dbReference>
<dbReference type="PROSITE" id="PS51257">
    <property type="entry name" value="PROKAR_LIPOPROTEIN"/>
    <property type="match status" value="1"/>
</dbReference>
<sequence>MSLPKEARVVIIGGGILGCSIAYHLGKLGWGKDTVLLERKKLTSGTTWHAAGLVRASLYSESLTKLAKYTTDLYTTLEKETEQATGFVQPGSLSVATSEARWEEFRRGADMLQSFEVECIELDRAGVQEKWPLLNTDDVIGGIFYPKDGKCNPADTTMALAKGARMKGAKIFEDTKVEEVLVENGRAVGVRTPSGTIKAEYVVCAAGMWSREIGEKLGVNIPLHACEHFYIVTEPMEGMTPDLPVMRDMDQCAYYKEDAGKLLLGAFEPKAKPWGMNGIREDFCFDELPEDFDHFAPILEGAMHRVPSLQKVGIRKFFNGPESFTADQRYILGPAPELKNFFVAAGFNSIGIQSGGGAGMALAHWIVDGEPPYDLWEVDIRRLQPHMSRKSFLVPRVSEALGLLYAMHWPYRQFESSRNVRQTAFYEDWKAMGACFGEVAGWERPNWYAPKGVKPEYEYSYGRQNWFPYAAADVKATREGVALYDLSTFAKFLVVGKHAETLLQRLSTADIAQPGRAVYTQWLNEKGGIEADLTVFRITDTKFMVVTAAATAIRDWHYMKDHIQPGEEVELVDMTTSYATLGVMGPKSRALLSRITDADLTNAGFPFGTTKHIELGDARVRATRISYVGELGWELYIPAEFARNVLRKVLEAGADLGVRPAGMHAMDACRIEKAFRHWGHDIGIKDTILEAGLGFTCAFDKKVPFIGRDAVLSQKEEGRLGRRMVQFKLTDPEKLLYHNEPIYRNGQLVGLVTSANYGHHLGGAIGMGYVHNKAGVDAAFIAEGKFEIGVALERCQAQASLAPMYDPKSARMRA</sequence>
<dbReference type="Pfam" id="PF16350">
    <property type="entry name" value="FAO_M"/>
    <property type="match status" value="1"/>
</dbReference>
<evidence type="ECO:0000313" key="7">
    <source>
        <dbReference type="EMBL" id="TDQ78573.1"/>
    </source>
</evidence>
<evidence type="ECO:0000313" key="8">
    <source>
        <dbReference type="Proteomes" id="UP000295783"/>
    </source>
</evidence>
<dbReference type="Pfam" id="PF01266">
    <property type="entry name" value="DAO"/>
    <property type="match status" value="1"/>
</dbReference>
<dbReference type="Gene3D" id="3.50.50.60">
    <property type="entry name" value="FAD/NAD(P)-binding domain"/>
    <property type="match status" value="1"/>
</dbReference>
<feature type="domain" description="Aminomethyltransferase C-terminal" evidence="5">
    <location>
        <begin position="722"/>
        <end position="806"/>
    </location>
</feature>
<dbReference type="Pfam" id="PF08669">
    <property type="entry name" value="GCV_T_C"/>
    <property type="match status" value="1"/>
</dbReference>
<dbReference type="OrthoDB" id="9804379at2"/>
<dbReference type="PANTHER" id="PTHR43757">
    <property type="entry name" value="AMINOMETHYLTRANSFERASE"/>
    <property type="match status" value="1"/>
</dbReference>
<keyword evidence="8" id="KW-1185">Reference proteome</keyword>
<accession>A0A4R6WL53</accession>
<dbReference type="SUPFAM" id="SSF54373">
    <property type="entry name" value="FAD-linked reductases, C-terminal domain"/>
    <property type="match status" value="1"/>
</dbReference>
<dbReference type="Gene3D" id="3.30.1360.120">
    <property type="entry name" value="Probable tRNA modification gtpase trme, domain 1"/>
    <property type="match status" value="1"/>
</dbReference>
<dbReference type="Gene3D" id="3.30.70.1400">
    <property type="entry name" value="Aminomethyltransferase beta-barrel domains"/>
    <property type="match status" value="1"/>
</dbReference>
<dbReference type="InterPro" id="IPR006222">
    <property type="entry name" value="GCVT_N"/>
</dbReference>
<evidence type="ECO:0000259" key="4">
    <source>
        <dbReference type="Pfam" id="PF01571"/>
    </source>
</evidence>
<proteinExistence type="inferred from homology"/>
<evidence type="ECO:0000259" key="3">
    <source>
        <dbReference type="Pfam" id="PF01266"/>
    </source>
</evidence>
<dbReference type="SUPFAM" id="SSF101790">
    <property type="entry name" value="Aminomethyltransferase beta-barrel domain"/>
    <property type="match status" value="1"/>
</dbReference>
<evidence type="ECO:0000256" key="2">
    <source>
        <dbReference type="ARBA" id="ARBA00023002"/>
    </source>
</evidence>
<dbReference type="SUPFAM" id="SSF51905">
    <property type="entry name" value="FAD/NAD(P)-binding domain"/>
    <property type="match status" value="1"/>
</dbReference>